<dbReference type="Proteomes" id="UP000757435">
    <property type="component" value="Unassembled WGS sequence"/>
</dbReference>
<dbReference type="AlphaFoldDB" id="A0A951UQH6"/>
<accession>A0A951UQH6</accession>
<dbReference type="Pfam" id="PF08713">
    <property type="entry name" value="DNA_alkylation"/>
    <property type="match status" value="1"/>
</dbReference>
<dbReference type="Gene3D" id="1.25.40.290">
    <property type="entry name" value="ARM repeat domains"/>
    <property type="match status" value="1"/>
</dbReference>
<name>A0A951UQH6_9CYAN</name>
<organism evidence="1 2">
    <name type="scientific">Drouetiella hepatica Uher 2000/2452</name>
    <dbReference type="NCBI Taxonomy" id="904376"/>
    <lineage>
        <taxon>Bacteria</taxon>
        <taxon>Bacillati</taxon>
        <taxon>Cyanobacteriota</taxon>
        <taxon>Cyanophyceae</taxon>
        <taxon>Oculatellales</taxon>
        <taxon>Oculatellaceae</taxon>
        <taxon>Drouetiella</taxon>
    </lineage>
</organism>
<evidence type="ECO:0000313" key="2">
    <source>
        <dbReference type="Proteomes" id="UP000757435"/>
    </source>
</evidence>
<proteinExistence type="predicted"/>
<reference evidence="1" key="2">
    <citation type="journal article" date="2022" name="Microbiol. Resour. Announc.">
        <title>Metagenome Sequencing to Explore Phylogenomics of Terrestrial Cyanobacteria.</title>
        <authorList>
            <person name="Ward R.D."/>
            <person name="Stajich J.E."/>
            <person name="Johansen J.R."/>
            <person name="Huntemann M."/>
            <person name="Clum A."/>
            <person name="Foster B."/>
            <person name="Foster B."/>
            <person name="Roux S."/>
            <person name="Palaniappan K."/>
            <person name="Varghese N."/>
            <person name="Mukherjee S."/>
            <person name="Reddy T.B.K."/>
            <person name="Daum C."/>
            <person name="Copeland A."/>
            <person name="Chen I.A."/>
            <person name="Ivanova N.N."/>
            <person name="Kyrpides N.C."/>
            <person name="Shapiro N."/>
            <person name="Eloe-Fadrosh E.A."/>
            <person name="Pietrasiak N."/>
        </authorList>
    </citation>
    <scope>NUCLEOTIDE SEQUENCE</scope>
    <source>
        <strain evidence="1">UHER 2000/2452</strain>
    </source>
</reference>
<protein>
    <submittedName>
        <fullName evidence="1">DNA alkylation repair protein</fullName>
    </submittedName>
</protein>
<dbReference type="InterPro" id="IPR014825">
    <property type="entry name" value="DNA_alkylation"/>
</dbReference>
<evidence type="ECO:0000313" key="1">
    <source>
        <dbReference type="EMBL" id="MBW4662405.1"/>
    </source>
</evidence>
<dbReference type="InterPro" id="IPR016024">
    <property type="entry name" value="ARM-type_fold"/>
</dbReference>
<dbReference type="EMBL" id="JAHHHD010000073">
    <property type="protein sequence ID" value="MBW4662405.1"/>
    <property type="molecule type" value="Genomic_DNA"/>
</dbReference>
<dbReference type="SUPFAM" id="SSF48371">
    <property type="entry name" value="ARM repeat"/>
    <property type="match status" value="1"/>
</dbReference>
<comment type="caution">
    <text evidence="1">The sequence shown here is derived from an EMBL/GenBank/DDBJ whole genome shotgun (WGS) entry which is preliminary data.</text>
</comment>
<reference evidence="1" key="1">
    <citation type="submission" date="2021-05" db="EMBL/GenBank/DDBJ databases">
        <authorList>
            <person name="Pietrasiak N."/>
            <person name="Ward R."/>
            <person name="Stajich J.E."/>
            <person name="Kurbessoian T."/>
        </authorList>
    </citation>
    <scope>NUCLEOTIDE SEQUENCE</scope>
    <source>
        <strain evidence="1">UHER 2000/2452</strain>
    </source>
</reference>
<sequence>MAEPLKNQFGIEIPQKIAAMMAGVTPNFATEAFLNKLLDGYDDLNLMARGWKIAEALHHHLPSNYKEAADVLIASLGPKLEETKQSEMAPFFYLPHVLFVAKYGLEHFEASMRAQYELTQRFTAEFSIRPFLERYPEATLARLKTWTQDPSTHVRRLVSEGTRPRLPWAHRLREFQKNPYPVLELLELLKDDSELYVRRSVANNLNDIGKDHPSLLVEIAHQWLVNATDERRWLIRHALRSAVKRADPGAIAALGFHDGVTASIGKVSITPKPVVIGNSIFIAFEITNTGSQPQRLLVDLRIHFVKANRKTSPKVFKLKTVELAPRETIQLGKAISLADMTTRKHYPGSHLIEILLNGQTVPLGSFELMRTLPPSNAHVLSVEI</sequence>
<gene>
    <name evidence="1" type="ORF">KME15_27465</name>
</gene>